<dbReference type="STRING" id="1618333.UR93_C0024G0003"/>
<dbReference type="Proteomes" id="UP000034316">
    <property type="component" value="Unassembled WGS sequence"/>
</dbReference>
<proteinExistence type="predicted"/>
<name>A0A0G0D171_9BACT</name>
<gene>
    <name evidence="2" type="ORF">UR93_C0024G0003</name>
</gene>
<keyword evidence="1" id="KW-0472">Membrane</keyword>
<keyword evidence="1" id="KW-0812">Transmembrane</keyword>
<reference evidence="2 3" key="1">
    <citation type="journal article" date="2015" name="Nature">
        <title>rRNA introns, odd ribosomes, and small enigmatic genomes across a large radiation of phyla.</title>
        <authorList>
            <person name="Brown C.T."/>
            <person name="Hug L.A."/>
            <person name="Thomas B.C."/>
            <person name="Sharon I."/>
            <person name="Castelle C.J."/>
            <person name="Singh A."/>
            <person name="Wilkins M.J."/>
            <person name="Williams K.H."/>
            <person name="Banfield J.F."/>
        </authorList>
    </citation>
    <scope>NUCLEOTIDE SEQUENCE [LARGE SCALE GENOMIC DNA]</scope>
</reference>
<protein>
    <submittedName>
        <fullName evidence="2">Uncharacterized protein</fullName>
    </submittedName>
</protein>
<evidence type="ECO:0000256" key="1">
    <source>
        <dbReference type="SAM" id="Phobius"/>
    </source>
</evidence>
<accession>A0A0G0D171</accession>
<feature type="transmembrane region" description="Helical" evidence="1">
    <location>
        <begin position="134"/>
        <end position="154"/>
    </location>
</feature>
<evidence type="ECO:0000313" key="3">
    <source>
        <dbReference type="Proteomes" id="UP000034316"/>
    </source>
</evidence>
<keyword evidence="1" id="KW-1133">Transmembrane helix</keyword>
<dbReference type="AlphaFoldDB" id="A0A0G0D171"/>
<feature type="transmembrane region" description="Helical" evidence="1">
    <location>
        <begin position="55"/>
        <end position="77"/>
    </location>
</feature>
<comment type="caution">
    <text evidence="2">The sequence shown here is derived from an EMBL/GenBank/DDBJ whole genome shotgun (WGS) entry which is preliminary data.</text>
</comment>
<evidence type="ECO:0000313" key="2">
    <source>
        <dbReference type="EMBL" id="KKP88024.1"/>
    </source>
</evidence>
<sequence>MLNSAHLILGSAIVAKTSNPILGIFLAFLSHYVLDFIPHYDGPENDKKKDEENEIINYSALVFDIPVSLLLIIYLYLQFGLNFYIFSGALAAVLPDLMDNVVWWRNISRKLFAWKWLFKLHQSTHLVFEGKMRYIKIVGIATQILVIVASILWIGF</sequence>
<feature type="transmembrane region" description="Helical" evidence="1">
    <location>
        <begin position="6"/>
        <end position="34"/>
    </location>
</feature>
<organism evidence="2 3">
    <name type="scientific">Berkelbacteria bacterium GW2011_GWA2_35_9</name>
    <dbReference type="NCBI Taxonomy" id="1618333"/>
    <lineage>
        <taxon>Bacteria</taxon>
        <taxon>Candidatus Berkelbacteria</taxon>
    </lineage>
</organism>
<dbReference type="EMBL" id="LBRB01000024">
    <property type="protein sequence ID" value="KKP88024.1"/>
    <property type="molecule type" value="Genomic_DNA"/>
</dbReference>